<organism evidence="3 4">
    <name type="scientific">Armadillidium nasatum</name>
    <dbReference type="NCBI Taxonomy" id="96803"/>
    <lineage>
        <taxon>Eukaryota</taxon>
        <taxon>Metazoa</taxon>
        <taxon>Ecdysozoa</taxon>
        <taxon>Arthropoda</taxon>
        <taxon>Crustacea</taxon>
        <taxon>Multicrustacea</taxon>
        <taxon>Malacostraca</taxon>
        <taxon>Eumalacostraca</taxon>
        <taxon>Peracarida</taxon>
        <taxon>Isopoda</taxon>
        <taxon>Oniscidea</taxon>
        <taxon>Crinocheta</taxon>
        <taxon>Armadillidiidae</taxon>
        <taxon>Armadillidium</taxon>
    </lineage>
</organism>
<feature type="domain" description="Ferritin-like diiron" evidence="2">
    <location>
        <begin position="32"/>
        <end position="192"/>
    </location>
</feature>
<dbReference type="InterPro" id="IPR008331">
    <property type="entry name" value="Ferritin_DPS_dom"/>
</dbReference>
<dbReference type="AlphaFoldDB" id="A0A5N5TJX6"/>
<gene>
    <name evidence="3" type="ORF">Anas_00318</name>
</gene>
<keyword evidence="1" id="KW-0732">Signal</keyword>
<evidence type="ECO:0000259" key="2">
    <source>
        <dbReference type="PROSITE" id="PS50905"/>
    </source>
</evidence>
<dbReference type="Gene3D" id="1.20.1260.10">
    <property type="match status" value="1"/>
</dbReference>
<proteinExistence type="predicted"/>
<name>A0A5N5TJX6_9CRUS</name>
<dbReference type="InterPro" id="IPR012347">
    <property type="entry name" value="Ferritin-like"/>
</dbReference>
<comment type="caution">
    <text evidence="3">The sequence shown here is derived from an EMBL/GenBank/DDBJ whole genome shotgun (WGS) entry which is preliminary data.</text>
</comment>
<dbReference type="PROSITE" id="PS50905">
    <property type="entry name" value="FERRITIN_LIKE"/>
    <property type="match status" value="1"/>
</dbReference>
<reference evidence="3 4" key="1">
    <citation type="journal article" date="2019" name="PLoS Biol.">
        <title>Sex chromosomes control vertical transmission of feminizing Wolbachia symbionts in an isopod.</title>
        <authorList>
            <person name="Becking T."/>
            <person name="Chebbi M.A."/>
            <person name="Giraud I."/>
            <person name="Moumen B."/>
            <person name="Laverre T."/>
            <person name="Caubet Y."/>
            <person name="Peccoud J."/>
            <person name="Gilbert C."/>
            <person name="Cordaux R."/>
        </authorList>
    </citation>
    <scope>NUCLEOTIDE SEQUENCE [LARGE SCALE GENOMIC DNA]</scope>
    <source>
        <strain evidence="3">ANa2</strain>
        <tissue evidence="3">Whole body excluding digestive tract and cuticle</tissue>
    </source>
</reference>
<evidence type="ECO:0000313" key="3">
    <source>
        <dbReference type="EMBL" id="KAB7506458.1"/>
    </source>
</evidence>
<dbReference type="SUPFAM" id="SSF47240">
    <property type="entry name" value="Ferritin-like"/>
    <property type="match status" value="1"/>
</dbReference>
<dbReference type="EMBL" id="SEYY01000804">
    <property type="protein sequence ID" value="KAB7506458.1"/>
    <property type="molecule type" value="Genomic_DNA"/>
</dbReference>
<evidence type="ECO:0000256" key="1">
    <source>
        <dbReference type="SAM" id="SignalP"/>
    </source>
</evidence>
<dbReference type="Proteomes" id="UP000326759">
    <property type="component" value="Unassembled WGS sequence"/>
</dbReference>
<accession>A0A5N5TJX6</accession>
<evidence type="ECO:0000313" key="4">
    <source>
        <dbReference type="Proteomes" id="UP000326759"/>
    </source>
</evidence>
<feature type="chain" id="PRO_5024457531" description="Ferritin-like diiron domain-containing protein" evidence="1">
    <location>
        <begin position="23"/>
        <end position="205"/>
    </location>
</feature>
<feature type="signal peptide" evidence="1">
    <location>
        <begin position="1"/>
        <end position="22"/>
    </location>
</feature>
<sequence length="205" mass="23669">MRVLWFNIILAIGCLAFANVRAGDFGNIVGTDGVPSRFKAEVNNFMLKQFNLSLKYLLTGVAYGSQQVQRNGMAKYLRELSDQHWSQGIDFLKKYFARSGRINDVFFNFNGKNEIHLVPTNDMRIPYIETLEDLHKDSGEVISILNKLHKISDKHDDFHDADWAHFFEERAEKEVERVRQLKGFITTLEKMSNSSLALHVFDSHI</sequence>
<keyword evidence="4" id="KW-1185">Reference proteome</keyword>
<protein>
    <recommendedName>
        <fullName evidence="2">Ferritin-like diiron domain-containing protein</fullName>
    </recommendedName>
</protein>
<dbReference type="OrthoDB" id="6363126at2759"/>
<dbReference type="InterPro" id="IPR009078">
    <property type="entry name" value="Ferritin-like_SF"/>
</dbReference>
<dbReference type="InterPro" id="IPR009040">
    <property type="entry name" value="Ferritin-like_diiron"/>
</dbReference>
<dbReference type="Pfam" id="PF00210">
    <property type="entry name" value="Ferritin"/>
    <property type="match status" value="1"/>
</dbReference>